<sequence length="307" mass="35388">MRQKEILLQLLDKIHQSYAGKALVALKVKQTIESMGGHYINDHIAFRTFGLPGFGIDSIAAPFKALGYQKGGDYYFEKKKLKAIHLEYPEDKLLPKIFISELMVERLSPENQGFIRSHTRKVDSSYGRGVIGIDKVNLGHFDSIRHAIDATFLHLDTTPWPWVTFEEYNQLKEESEYASWVAAFGNRVNHFTLSVHQSAVFDDIRQINEAVQNVGIKLNDSGGLIKGNREVALEQSSTVADRIYWHFADERLEVIPYAYIEFARRFPIDPNLPKPWKHEDLYHGFEELSADKIFESTYDDQVHRKED</sequence>
<evidence type="ECO:0000313" key="9">
    <source>
        <dbReference type="Proteomes" id="UP000664417"/>
    </source>
</evidence>
<keyword evidence="9" id="KW-1185">Reference proteome</keyword>
<dbReference type="Proteomes" id="UP000664417">
    <property type="component" value="Unassembled WGS sequence"/>
</dbReference>
<comment type="cofactor">
    <cofactor evidence="1">
        <name>Fe(2+)</name>
        <dbReference type="ChEBI" id="CHEBI:29033"/>
    </cofactor>
</comment>
<dbReference type="AlphaFoldDB" id="A0A8J7U434"/>
<dbReference type="CDD" id="cd16350">
    <property type="entry name" value="VOC_like"/>
    <property type="match status" value="1"/>
</dbReference>
<accession>A0A8J7U434</accession>
<keyword evidence="2" id="KW-0223">Dioxygenase</keyword>
<organism evidence="8 9">
    <name type="scientific">Acanthopleuribacter pedis</name>
    <dbReference type="NCBI Taxonomy" id="442870"/>
    <lineage>
        <taxon>Bacteria</taxon>
        <taxon>Pseudomonadati</taxon>
        <taxon>Acidobacteriota</taxon>
        <taxon>Holophagae</taxon>
        <taxon>Acanthopleuribacterales</taxon>
        <taxon>Acanthopleuribacteraceae</taxon>
        <taxon>Acanthopleuribacter</taxon>
    </lineage>
</organism>
<protein>
    <recommendedName>
        <fullName evidence="6">2-oxoadipate dioxygenase/decarboxylase</fullName>
        <ecNumber evidence="6">1.13.11.93</ecNumber>
    </recommendedName>
    <alternativeName>
        <fullName evidence="7">2-hydroxyglutarate synthase</fullName>
    </alternativeName>
</protein>
<dbReference type="SMART" id="SM01150">
    <property type="entry name" value="DUF1338"/>
    <property type="match status" value="1"/>
</dbReference>
<dbReference type="Pfam" id="PF07063">
    <property type="entry name" value="HGLS"/>
    <property type="match status" value="1"/>
</dbReference>
<evidence type="ECO:0000256" key="1">
    <source>
        <dbReference type="ARBA" id="ARBA00001954"/>
    </source>
</evidence>
<evidence type="ECO:0000256" key="3">
    <source>
        <dbReference type="ARBA" id="ARBA00023002"/>
    </source>
</evidence>
<evidence type="ECO:0000256" key="7">
    <source>
        <dbReference type="ARBA" id="ARBA00035045"/>
    </source>
</evidence>
<dbReference type="PANTHER" id="PTHR31136:SF5">
    <property type="entry name" value="2-OXOADIPATE DIOXYGENASE_DECARBOXYLASE, CHLOROPLASTIC"/>
    <property type="match status" value="1"/>
</dbReference>
<proteinExistence type="inferred from homology"/>
<dbReference type="GO" id="GO:0051213">
    <property type="term" value="F:dioxygenase activity"/>
    <property type="evidence" value="ECO:0007669"/>
    <property type="project" value="UniProtKB-KW"/>
</dbReference>
<comment type="caution">
    <text evidence="8">The sequence shown here is derived from an EMBL/GenBank/DDBJ whole genome shotgun (WGS) entry which is preliminary data.</text>
</comment>
<dbReference type="RefSeq" id="WP_207860176.1">
    <property type="nucleotide sequence ID" value="NZ_JAFREP010000016.1"/>
</dbReference>
<evidence type="ECO:0000256" key="4">
    <source>
        <dbReference type="ARBA" id="ARBA00023004"/>
    </source>
</evidence>
<evidence type="ECO:0000313" key="8">
    <source>
        <dbReference type="EMBL" id="MBO1320222.1"/>
    </source>
</evidence>
<dbReference type="EMBL" id="JAFREP010000016">
    <property type="protein sequence ID" value="MBO1320222.1"/>
    <property type="molecule type" value="Genomic_DNA"/>
</dbReference>
<gene>
    <name evidence="8" type="ORF">J3U88_17235</name>
</gene>
<dbReference type="EC" id="1.13.11.93" evidence="6"/>
<reference evidence="8" key="1">
    <citation type="submission" date="2021-03" db="EMBL/GenBank/DDBJ databases">
        <authorList>
            <person name="Wang G."/>
        </authorList>
    </citation>
    <scope>NUCLEOTIDE SEQUENCE</scope>
    <source>
        <strain evidence="8">KCTC 12899</strain>
    </source>
</reference>
<dbReference type="InterPro" id="IPR009770">
    <property type="entry name" value="HGLS"/>
</dbReference>
<comment type="similarity">
    <text evidence="5">Belongs to the 2-oxoadipate dioxygenase/decarboxylase family.</text>
</comment>
<dbReference type="PANTHER" id="PTHR31136">
    <property type="entry name" value="DUF1338 DOMAIN-CONTAINING PROTEIN"/>
    <property type="match status" value="1"/>
</dbReference>
<dbReference type="Gene3D" id="3.10.180.50">
    <property type="match status" value="1"/>
</dbReference>
<name>A0A8J7U434_9BACT</name>
<keyword evidence="3" id="KW-0560">Oxidoreductase</keyword>
<keyword evidence="4" id="KW-0408">Iron</keyword>
<evidence type="ECO:0000256" key="2">
    <source>
        <dbReference type="ARBA" id="ARBA00022964"/>
    </source>
</evidence>
<evidence type="ECO:0000256" key="5">
    <source>
        <dbReference type="ARBA" id="ARBA00035013"/>
    </source>
</evidence>
<evidence type="ECO:0000256" key="6">
    <source>
        <dbReference type="ARBA" id="ARBA00035023"/>
    </source>
</evidence>